<accession>A0ABQ5PR71</accession>
<name>A0ABQ5PR71_9PSED</name>
<reference evidence="1" key="1">
    <citation type="journal article" date="2021" name="Sci. Rep.">
        <title>An efficient direct screening system for microorganisms that activate plant immune responses based on plant-microbe interactions using cultured plant cells.</title>
        <authorList>
            <person name="Kurokawa M."/>
            <person name="Nakano M."/>
            <person name="Kitahata N."/>
            <person name="Kuchitsu K."/>
            <person name="Furuya T."/>
        </authorList>
    </citation>
    <scope>NUCLEOTIDE SEQUENCE</scope>
    <source>
        <strain evidence="1">RS3R-1</strain>
    </source>
</reference>
<organism evidence="1 2">
    <name type="scientific">Pseudomonas atacamensis</name>
    <dbReference type="NCBI Taxonomy" id="2565368"/>
    <lineage>
        <taxon>Bacteria</taxon>
        <taxon>Pseudomonadati</taxon>
        <taxon>Pseudomonadota</taxon>
        <taxon>Gammaproteobacteria</taxon>
        <taxon>Pseudomonadales</taxon>
        <taxon>Pseudomonadaceae</taxon>
        <taxon>Pseudomonas</taxon>
    </lineage>
</organism>
<protein>
    <submittedName>
        <fullName evidence="1">Uncharacterized protein</fullName>
    </submittedName>
</protein>
<dbReference type="Proteomes" id="UP001145022">
    <property type="component" value="Unassembled WGS sequence"/>
</dbReference>
<gene>
    <name evidence="1" type="ORF">RS3R1_51410</name>
</gene>
<evidence type="ECO:0000313" key="1">
    <source>
        <dbReference type="EMBL" id="GLH46053.1"/>
    </source>
</evidence>
<reference evidence="1" key="3">
    <citation type="journal article" date="2023" name="J. Biotechnol.">
        <title>Draft Genome Sequences of Endophytic Pseudomonas Strains, Isolated from the Interior of Brassicaceae Plants.</title>
        <authorList>
            <person name="Kaneko H."/>
            <person name="Furuya T."/>
        </authorList>
    </citation>
    <scope>NUCLEOTIDE SEQUENCE</scope>
    <source>
        <strain evidence="1">RS3R-1</strain>
    </source>
</reference>
<sequence length="84" mass="8876">MAGSEDPREDAVYVVVEGYLLRLSAADHKGTKVPFFVGGVWVTGIDYRCAPVGASLLAKAVCQALEILDVPDHSRASSLPQGFG</sequence>
<proteinExistence type="predicted"/>
<keyword evidence="2" id="KW-1185">Reference proteome</keyword>
<reference evidence="1" key="2">
    <citation type="submission" date="2022-11" db="EMBL/GenBank/DDBJ databases">
        <title>Draft genome sequencing of Pseudomonas atacamensis RS3R1.</title>
        <authorList>
            <person name="Furuya T."/>
            <person name="Kaneko H."/>
        </authorList>
    </citation>
    <scope>NUCLEOTIDE SEQUENCE</scope>
    <source>
        <strain evidence="1">RS3R-1</strain>
    </source>
</reference>
<evidence type="ECO:0000313" key="2">
    <source>
        <dbReference type="Proteomes" id="UP001145022"/>
    </source>
</evidence>
<comment type="caution">
    <text evidence="1">The sequence shown here is derived from an EMBL/GenBank/DDBJ whole genome shotgun (WGS) entry which is preliminary data.</text>
</comment>
<dbReference type="EMBL" id="BSCQ01000051">
    <property type="protein sequence ID" value="GLH46053.1"/>
    <property type="molecule type" value="Genomic_DNA"/>
</dbReference>